<dbReference type="RefSeq" id="WP_155170549.1">
    <property type="nucleotide sequence ID" value="NZ_BAAAFL010000012.1"/>
</dbReference>
<comment type="caution">
    <text evidence="2">The sequence shown here is derived from an EMBL/GenBank/DDBJ whole genome shotgun (WGS) entry which is preliminary data.</text>
</comment>
<dbReference type="EMBL" id="SMLW01000423">
    <property type="protein sequence ID" value="MTI24506.1"/>
    <property type="molecule type" value="Genomic_DNA"/>
</dbReference>
<evidence type="ECO:0000313" key="3">
    <source>
        <dbReference type="Proteomes" id="UP000798808"/>
    </source>
</evidence>
<evidence type="ECO:0000313" key="2">
    <source>
        <dbReference type="EMBL" id="MTI24506.1"/>
    </source>
</evidence>
<gene>
    <name evidence="2" type="ORF">E1163_06055</name>
</gene>
<reference evidence="2 3" key="1">
    <citation type="submission" date="2019-02" db="EMBL/GenBank/DDBJ databases">
        <authorList>
            <person name="Goldberg S.R."/>
            <person name="Haltli B.A."/>
            <person name="Correa H."/>
            <person name="Russell K.G."/>
        </authorList>
    </citation>
    <scope>NUCLEOTIDE SEQUENCE [LARGE SCALE GENOMIC DNA]</scope>
    <source>
        <strain evidence="2 3">JCM 16186</strain>
    </source>
</reference>
<accession>A0ABW9RLE4</accession>
<dbReference type="Proteomes" id="UP000798808">
    <property type="component" value="Unassembled WGS sequence"/>
</dbReference>
<keyword evidence="1" id="KW-0732">Signal</keyword>
<organism evidence="2 3">
    <name type="scientific">Fulvivirga kasyanovii</name>
    <dbReference type="NCBI Taxonomy" id="396812"/>
    <lineage>
        <taxon>Bacteria</taxon>
        <taxon>Pseudomonadati</taxon>
        <taxon>Bacteroidota</taxon>
        <taxon>Cytophagia</taxon>
        <taxon>Cytophagales</taxon>
        <taxon>Fulvivirgaceae</taxon>
        <taxon>Fulvivirga</taxon>
    </lineage>
</organism>
<sequence length="371" mass="41494">MKYIRLIFIVFLCVCGSHISAQVSPQDTALVKNFRLNFAIPDMPAFKIMGTNPSNILRPSSPKAVAAMVSDFGKGGQVILPSSFAAEIAPYILLKSNSLTLSEYDKNSALYSLRFSIGTQRDPENDITTNLALGARMTLIDEGDLKNDKQYRQQLFDILAEKVAAKDALQLQYLRQNNLTAVEVASNPGLLQQQEDYINQQIRRDFDASIDSLNTAYKEQNWNKKKLDVAVAVLGTSPDSLAKDTKFSKFSIWATYGTPLGQHGQLLLGWNFNYVSGDIEGSDDYTTNSITTRVYGGENKYKGFLELQYERDENLGANMYFANLGGEFLIMDGVWGNVSAGLERNWTDNESHFASNFDIKFTIPEKLKLFK</sequence>
<evidence type="ECO:0000256" key="1">
    <source>
        <dbReference type="SAM" id="SignalP"/>
    </source>
</evidence>
<proteinExistence type="predicted"/>
<feature type="chain" id="PRO_5046717400" evidence="1">
    <location>
        <begin position="22"/>
        <end position="371"/>
    </location>
</feature>
<protein>
    <submittedName>
        <fullName evidence="2">Uncharacterized protein</fullName>
    </submittedName>
</protein>
<keyword evidence="3" id="KW-1185">Reference proteome</keyword>
<name>A0ABW9RLE4_9BACT</name>
<feature type="signal peptide" evidence="1">
    <location>
        <begin position="1"/>
        <end position="21"/>
    </location>
</feature>